<evidence type="ECO:0000313" key="3">
    <source>
        <dbReference type="EMBL" id="KUK99075.1"/>
    </source>
</evidence>
<evidence type="ECO:0000313" key="5">
    <source>
        <dbReference type="Proteomes" id="UP000054598"/>
    </source>
</evidence>
<dbReference type="PATRIC" id="fig|2198.3.peg.2012"/>
<dbReference type="PROSITE" id="PS50093">
    <property type="entry name" value="PKD"/>
    <property type="match status" value="1"/>
</dbReference>
<dbReference type="InterPro" id="IPR002105">
    <property type="entry name" value="Dockerin_1_rpt"/>
</dbReference>
<comment type="caution">
    <text evidence="2">The sequence shown here is derived from an EMBL/GenBank/DDBJ whole genome shotgun (WGS) entry which is preliminary data.</text>
</comment>
<dbReference type="CDD" id="cd00146">
    <property type="entry name" value="PKD"/>
    <property type="match status" value="1"/>
</dbReference>
<evidence type="ECO:0000313" key="2">
    <source>
        <dbReference type="EMBL" id="KUK60325.1"/>
    </source>
</evidence>
<dbReference type="InterPro" id="IPR022409">
    <property type="entry name" value="PKD/Chitinase_dom"/>
</dbReference>
<feature type="domain" description="PKD" evidence="1">
    <location>
        <begin position="116"/>
        <end position="185"/>
    </location>
</feature>
<dbReference type="FunFam" id="2.60.40.10:FF:000270">
    <property type="entry name" value="Cell surface protein"/>
    <property type="match status" value="1"/>
</dbReference>
<feature type="non-terminal residue" evidence="2">
    <location>
        <position position="1"/>
    </location>
</feature>
<dbReference type="EMBL" id="LGGD01000240">
    <property type="protein sequence ID" value="KUK60325.1"/>
    <property type="molecule type" value="Genomic_DNA"/>
</dbReference>
<dbReference type="Pfam" id="PF18911">
    <property type="entry name" value="PKD_4"/>
    <property type="match status" value="1"/>
</dbReference>
<dbReference type="SUPFAM" id="SSF49299">
    <property type="entry name" value="PKD domain"/>
    <property type="match status" value="1"/>
</dbReference>
<dbReference type="InterPro" id="IPR035986">
    <property type="entry name" value="PKD_dom_sf"/>
</dbReference>
<dbReference type="Pfam" id="PF00404">
    <property type="entry name" value="Dockerin_1"/>
    <property type="match status" value="1"/>
</dbReference>
<evidence type="ECO:0000259" key="1">
    <source>
        <dbReference type="PROSITE" id="PS50093"/>
    </source>
</evidence>
<gene>
    <name evidence="2" type="ORF">XD82_1648</name>
    <name evidence="3" type="ORF">XE10_1901</name>
</gene>
<name>A0A124FRV7_9EURY</name>
<protein>
    <submittedName>
        <fullName evidence="2">Putative pprotein</fullName>
    </submittedName>
</protein>
<dbReference type="GO" id="GO:0004553">
    <property type="term" value="F:hydrolase activity, hydrolyzing O-glycosyl compounds"/>
    <property type="evidence" value="ECO:0007669"/>
    <property type="project" value="InterPro"/>
</dbReference>
<organism evidence="2 4">
    <name type="scientific">Methanoculleus marisnigri</name>
    <dbReference type="NCBI Taxonomy" id="2198"/>
    <lineage>
        <taxon>Archaea</taxon>
        <taxon>Methanobacteriati</taxon>
        <taxon>Methanobacteriota</taxon>
        <taxon>Stenosarchaea group</taxon>
        <taxon>Methanomicrobia</taxon>
        <taxon>Methanomicrobiales</taxon>
        <taxon>Methanomicrobiaceae</taxon>
        <taxon>Methanoculleus</taxon>
    </lineage>
</organism>
<dbReference type="PANTHER" id="PTHR36842">
    <property type="entry name" value="PROTEIN TOLB HOMOLOG"/>
    <property type="match status" value="1"/>
</dbReference>
<dbReference type="EMBL" id="LGHE01000281">
    <property type="protein sequence ID" value="KUK99075.1"/>
    <property type="molecule type" value="Genomic_DNA"/>
</dbReference>
<dbReference type="Proteomes" id="UP000054323">
    <property type="component" value="Unassembled WGS sequence"/>
</dbReference>
<dbReference type="InterPro" id="IPR036439">
    <property type="entry name" value="Dockerin_dom_sf"/>
</dbReference>
<reference evidence="4 5" key="2">
    <citation type="journal article" date="2015" name="MBio">
        <title>Genome-Resolved Metagenomic Analysis Reveals Roles for Candidate Phyla and Other Microbial Community Members in Biogeochemical Transformations in Oil Reservoirs.</title>
        <authorList>
            <person name="Hu P."/>
            <person name="Tom L."/>
            <person name="Singh A."/>
            <person name="Thomas B.C."/>
            <person name="Baker B.J."/>
            <person name="Piceno Y.M."/>
            <person name="Andersen G.L."/>
            <person name="Banfield J.F."/>
        </authorList>
    </citation>
    <scope>NUCLEOTIDE SEQUENCE [LARGE SCALE GENOMIC DNA]</scope>
</reference>
<dbReference type="SUPFAM" id="SSF63446">
    <property type="entry name" value="Type I dockerin domain"/>
    <property type="match status" value="1"/>
</dbReference>
<dbReference type="SMART" id="SM00089">
    <property type="entry name" value="PKD"/>
    <property type="match status" value="1"/>
</dbReference>
<dbReference type="PANTHER" id="PTHR36842:SF1">
    <property type="entry name" value="PROTEIN TOLB"/>
    <property type="match status" value="1"/>
</dbReference>
<dbReference type="InterPro" id="IPR013783">
    <property type="entry name" value="Ig-like_fold"/>
</dbReference>
<dbReference type="Gene3D" id="2.60.40.10">
    <property type="entry name" value="Immunoglobulins"/>
    <property type="match status" value="1"/>
</dbReference>
<sequence>NPTVDEWFTKDDLCYGPQTWRPAAGATYPLYPGQEVGDESNRFRMMFIDLKAGILPGYPMRVNYTIENLETMAAFNVYAYAQSADAVNDYATTWTNRLTGDPGTFSGWYVYGTPLPVAGFTANVTAGEAPLAVQFNDTSTGNPSSWLWTFGDGNTSTGQHPVHTYTLPGNYTVTLSVDGGLSTATEPGYIKVTPVHLGDANEDGKVNQADTLLVLQEVVEIREKPTDPDLFRKTDVHQNGIIEIGDALFIAQRNVGLRDPWFEPL</sequence>
<dbReference type="GO" id="GO:0000272">
    <property type="term" value="P:polysaccharide catabolic process"/>
    <property type="evidence" value="ECO:0007669"/>
    <property type="project" value="InterPro"/>
</dbReference>
<dbReference type="Proteomes" id="UP000054598">
    <property type="component" value="Unassembled WGS sequence"/>
</dbReference>
<reference evidence="2" key="1">
    <citation type="journal article" date="2015" name="MBio">
        <title>Genome-resolved metagenomic analysis reveals roles for candidate phyla and other microbial community members in biogeochemical transformations in oil reservoirs.</title>
        <authorList>
            <person name="Hu P."/>
            <person name="Tom L."/>
            <person name="Singh A."/>
            <person name="Thomas B.C."/>
            <person name="Baker B.J."/>
            <person name="Piceno Y.M."/>
            <person name="Andersen G.L."/>
            <person name="Banfield J.F."/>
        </authorList>
    </citation>
    <scope>NUCLEOTIDE SEQUENCE [LARGE SCALE GENOMIC DNA]</scope>
    <source>
        <strain evidence="2">62_101</strain>
        <strain evidence="3">63_41</strain>
    </source>
</reference>
<evidence type="ECO:0000313" key="4">
    <source>
        <dbReference type="Proteomes" id="UP000054323"/>
    </source>
</evidence>
<accession>A0A124FRV7</accession>
<dbReference type="AlphaFoldDB" id="A0A124FRV7"/>
<dbReference type="Gene3D" id="1.10.1330.10">
    <property type="entry name" value="Dockerin domain"/>
    <property type="match status" value="1"/>
</dbReference>
<dbReference type="InterPro" id="IPR000601">
    <property type="entry name" value="PKD_dom"/>
</dbReference>
<proteinExistence type="predicted"/>